<evidence type="ECO:0000256" key="1">
    <source>
        <dbReference type="ARBA" id="ARBA00022737"/>
    </source>
</evidence>
<dbReference type="PROSITE" id="PS50088">
    <property type="entry name" value="ANK_REPEAT"/>
    <property type="match status" value="2"/>
</dbReference>
<keyword evidence="1" id="KW-0677">Repeat</keyword>
<dbReference type="InterPro" id="IPR036770">
    <property type="entry name" value="Ankyrin_rpt-contain_sf"/>
</dbReference>
<accession>A0A2P1P8Q1</accession>
<dbReference type="SMART" id="SM00248">
    <property type="entry name" value="ANK"/>
    <property type="match status" value="2"/>
</dbReference>
<keyword evidence="5" id="KW-1185">Reference proteome</keyword>
<organism evidence="4 5">
    <name type="scientific">Candidatus Phycorickettsia trachydisci</name>
    <dbReference type="NCBI Taxonomy" id="2115978"/>
    <lineage>
        <taxon>Bacteria</taxon>
        <taxon>Pseudomonadati</taxon>
        <taxon>Pseudomonadota</taxon>
        <taxon>Alphaproteobacteria</taxon>
        <taxon>Rickettsiales</taxon>
        <taxon>Rickettsiaceae</taxon>
        <taxon>Candidatus Phycorickettsia</taxon>
    </lineage>
</organism>
<dbReference type="PANTHER" id="PTHR24198:SF165">
    <property type="entry name" value="ANKYRIN REPEAT-CONTAINING PROTEIN-RELATED"/>
    <property type="match status" value="1"/>
</dbReference>
<evidence type="ECO:0000256" key="2">
    <source>
        <dbReference type="ARBA" id="ARBA00023043"/>
    </source>
</evidence>
<dbReference type="Gene3D" id="1.25.40.20">
    <property type="entry name" value="Ankyrin repeat-containing domain"/>
    <property type="match status" value="2"/>
</dbReference>
<dbReference type="SUPFAM" id="SSF48403">
    <property type="entry name" value="Ankyrin repeat"/>
    <property type="match status" value="1"/>
</dbReference>
<sequence length="197" mass="21913">MKKMLRVIQNYPTVAIEDSDQEENMVITIEDQEYIRDFFSASLTGHPDIMKEIISISDLGANIVNASDNRGTSPLHCAATRGHEDVIEFLLSQPNININPRDDQGQTALHLAAEKGYLNVIKLLMNAGAQASIPNHKGETPVDWLKFWATTENKLDIVSETLDAMEDALMAQNNSTHHDDALIVGHNNYTNSHYIGD</sequence>
<evidence type="ECO:0000313" key="4">
    <source>
        <dbReference type="EMBL" id="AVP87649.1"/>
    </source>
</evidence>
<evidence type="ECO:0000256" key="3">
    <source>
        <dbReference type="PROSITE-ProRule" id="PRU00023"/>
    </source>
</evidence>
<reference evidence="4 5" key="1">
    <citation type="submission" date="2018-03" db="EMBL/GenBank/DDBJ databases">
        <title>A gene transfer event suggests a long-term partnership between eustigmatophyte algae and a novel lineage of endosymbiotic bacteria.</title>
        <authorList>
            <person name="Yurchenko T."/>
            <person name="Sevcikova T."/>
            <person name="Pribyl P."/>
            <person name="El Karkouri K."/>
            <person name="Klimes V."/>
            <person name="Amaral R."/>
            <person name="Zbrankova V."/>
            <person name="Kim E."/>
            <person name="Raoult D."/>
            <person name="Santos L.M.A."/>
            <person name="Elias M."/>
        </authorList>
    </citation>
    <scope>NUCLEOTIDE SEQUENCE [LARGE SCALE GENOMIC DNA]</scope>
    <source>
        <strain evidence="4">CCALA 838</strain>
    </source>
</reference>
<gene>
    <name evidence="4" type="ORF">phytr_7090</name>
</gene>
<feature type="repeat" description="ANK" evidence="3">
    <location>
        <begin position="70"/>
        <end position="92"/>
    </location>
</feature>
<keyword evidence="2 3" id="KW-0040">ANK repeat</keyword>
<feature type="repeat" description="ANK" evidence="3">
    <location>
        <begin position="104"/>
        <end position="136"/>
    </location>
</feature>
<evidence type="ECO:0000313" key="5">
    <source>
        <dbReference type="Proteomes" id="UP000241762"/>
    </source>
</evidence>
<dbReference type="PROSITE" id="PS50297">
    <property type="entry name" value="ANK_REP_REGION"/>
    <property type="match status" value="2"/>
</dbReference>
<dbReference type="InterPro" id="IPR002110">
    <property type="entry name" value="Ankyrin_rpt"/>
</dbReference>
<protein>
    <submittedName>
        <fullName evidence="4">Uncharacterized protein</fullName>
    </submittedName>
</protein>
<dbReference type="KEGG" id="ptc:phytr_7090"/>
<dbReference type="AlphaFoldDB" id="A0A2P1P8Q1"/>
<dbReference type="Pfam" id="PF12796">
    <property type="entry name" value="Ank_2"/>
    <property type="match status" value="1"/>
</dbReference>
<dbReference type="Proteomes" id="UP000241762">
    <property type="component" value="Chromosome"/>
</dbReference>
<dbReference type="PANTHER" id="PTHR24198">
    <property type="entry name" value="ANKYRIN REPEAT AND PROTEIN KINASE DOMAIN-CONTAINING PROTEIN"/>
    <property type="match status" value="1"/>
</dbReference>
<proteinExistence type="predicted"/>
<dbReference type="PRINTS" id="PR01415">
    <property type="entry name" value="ANKYRIN"/>
</dbReference>
<dbReference type="EMBL" id="CP027845">
    <property type="protein sequence ID" value="AVP87649.1"/>
    <property type="molecule type" value="Genomic_DNA"/>
</dbReference>
<name>A0A2P1P8Q1_9RICK</name>